<proteinExistence type="predicted"/>
<evidence type="ECO:0000313" key="2">
    <source>
        <dbReference type="Proteomes" id="UP000242754"/>
    </source>
</evidence>
<name>A0A143YHQ4_9LACT</name>
<evidence type="ECO:0000313" key="1">
    <source>
        <dbReference type="EMBL" id="CZQ89182.1"/>
    </source>
</evidence>
<protein>
    <submittedName>
        <fullName evidence="1">Uncharacterized protein</fullName>
    </submittedName>
</protein>
<reference evidence="1 2" key="1">
    <citation type="submission" date="2016-02" db="EMBL/GenBank/DDBJ databases">
        <authorList>
            <person name="Wen L."/>
            <person name="He K."/>
            <person name="Yang H."/>
        </authorList>
    </citation>
    <scope>NUCLEOTIDE SEQUENCE [LARGE SCALE GENOMIC DNA]</scope>
    <source>
        <strain evidence="1">Trichococcus palustris</strain>
    </source>
</reference>
<accession>A0A143YHQ4</accession>
<gene>
    <name evidence="1" type="ORF">Tpal_1102</name>
</gene>
<dbReference type="AlphaFoldDB" id="A0A143YHQ4"/>
<dbReference type="EMBL" id="FJNE01000003">
    <property type="protein sequence ID" value="CZQ89182.1"/>
    <property type="molecule type" value="Genomic_DNA"/>
</dbReference>
<dbReference type="STRING" id="140314.SAMN04488076_12028"/>
<sequence>MLIASLLLSIDKEHLIEMVRCSLSGCVCLFDNGTVFQFRNSQFSHQKYAQCKNQDSYKNNS</sequence>
<organism evidence="1 2">
    <name type="scientific">Trichococcus palustris</name>
    <dbReference type="NCBI Taxonomy" id="140314"/>
    <lineage>
        <taxon>Bacteria</taxon>
        <taxon>Bacillati</taxon>
        <taxon>Bacillota</taxon>
        <taxon>Bacilli</taxon>
        <taxon>Lactobacillales</taxon>
        <taxon>Carnobacteriaceae</taxon>
        <taxon>Trichococcus</taxon>
    </lineage>
</organism>
<dbReference type="Proteomes" id="UP000242754">
    <property type="component" value="Unassembled WGS sequence"/>
</dbReference>
<keyword evidence="2" id="KW-1185">Reference proteome</keyword>